<dbReference type="AlphaFoldDB" id="A0A7Z2T5Q9"/>
<evidence type="ECO:0000313" key="3">
    <source>
        <dbReference type="Proteomes" id="UP000464262"/>
    </source>
</evidence>
<accession>A0A7Z2T5Q9</accession>
<sequence length="278" mass="32009">MQILDSIRRIEYVTVIGTREISILRANPYSDFFDPLRAAWLQSKKGNYDEACWLVFLATHFGKSKKTGWKLCQDIYGGLGSKVWTWDLVSQDIEQFIEWYEKAYVIMCNDSIERQYGNHRKYETLKPNSKRAPHRVIESYVKWIGGSRSHEIRFSEPECIAGTKLSSEALFDVLYSSMKSVVSFGRTAKFDYLTMLAKVNLLDIDPKDLYLSGATGPLSGSKLVLFNDKKHNISINNLNNELYKLSQVIPAHKLKMQILEDALCNWQKSPSKYKYFGG</sequence>
<reference evidence="2 3" key="1">
    <citation type="submission" date="2020-01" db="EMBL/GenBank/DDBJ databases">
        <title>Whole genome and functional gene identification of agarase of Vibrio HN897.</title>
        <authorList>
            <person name="Liu Y."/>
            <person name="Zhao Z."/>
        </authorList>
    </citation>
    <scope>NUCLEOTIDE SEQUENCE [LARGE SCALE GENOMIC DNA]</scope>
    <source>
        <strain evidence="2 3">HN897</strain>
    </source>
</reference>
<keyword evidence="3" id="KW-1185">Reference proteome</keyword>
<dbReference type="Proteomes" id="UP000464262">
    <property type="component" value="Chromosome 1"/>
</dbReference>
<gene>
    <name evidence="2" type="ORF">GT360_12435</name>
</gene>
<feature type="domain" description="Alpha-glutamyl/putrescinyl thymine pyrophosphorylase clade 3" evidence="1">
    <location>
        <begin position="1"/>
        <end position="277"/>
    </location>
</feature>
<proteinExistence type="predicted"/>
<dbReference type="KEGG" id="vas:GT360_12435"/>
<organism evidence="2 3">
    <name type="scientific">Vibrio astriarenae</name>
    <dbReference type="NCBI Taxonomy" id="1481923"/>
    <lineage>
        <taxon>Bacteria</taxon>
        <taxon>Pseudomonadati</taxon>
        <taxon>Pseudomonadota</taxon>
        <taxon>Gammaproteobacteria</taxon>
        <taxon>Vibrionales</taxon>
        <taxon>Vibrionaceae</taxon>
        <taxon>Vibrio</taxon>
    </lineage>
</organism>
<dbReference type="InterPro" id="IPR041271">
    <property type="entry name" value="AGPT-Pplase3"/>
</dbReference>
<dbReference type="EMBL" id="CP047475">
    <property type="protein sequence ID" value="QIA64751.1"/>
    <property type="molecule type" value="Genomic_DNA"/>
</dbReference>
<name>A0A7Z2T5Q9_9VIBR</name>
<dbReference type="Pfam" id="PF18746">
    <property type="entry name" value="aGPT-Pplase3"/>
    <property type="match status" value="1"/>
</dbReference>
<protein>
    <recommendedName>
        <fullName evidence="1">Alpha-glutamyl/putrescinyl thymine pyrophosphorylase clade 3 domain-containing protein</fullName>
    </recommendedName>
</protein>
<evidence type="ECO:0000259" key="1">
    <source>
        <dbReference type="Pfam" id="PF18746"/>
    </source>
</evidence>
<evidence type="ECO:0000313" key="2">
    <source>
        <dbReference type="EMBL" id="QIA64751.1"/>
    </source>
</evidence>